<reference evidence="4 5" key="1">
    <citation type="journal article" date="2011" name="Front. Microbiol.">
        <title>Genomic signatures of strain selection and enhancement in Bacillus atrophaeus var. globigii, a historical biowarfare simulant.</title>
        <authorList>
            <person name="Gibbons H.S."/>
            <person name="Broomall S.M."/>
            <person name="McNew L.A."/>
            <person name="Daligault H."/>
            <person name="Chapman C."/>
            <person name="Bruce D."/>
            <person name="Karavis M."/>
            <person name="Krepps M."/>
            <person name="McGregor P.A."/>
            <person name="Hong C."/>
            <person name="Park K.H."/>
            <person name="Akmal A."/>
            <person name="Feldman A."/>
            <person name="Lin J.S."/>
            <person name="Chang W.E."/>
            <person name="Higgs B.W."/>
            <person name="Demirev P."/>
            <person name="Lindquist J."/>
            <person name="Liem A."/>
            <person name="Fochler E."/>
            <person name="Read T.D."/>
            <person name="Tapia R."/>
            <person name="Johnson S."/>
            <person name="Bishop-Lilly K.A."/>
            <person name="Detter C."/>
            <person name="Han C."/>
            <person name="Sozhamannan S."/>
            <person name="Rosenzweig C.N."/>
            <person name="Skowronski E.W."/>
        </authorList>
    </citation>
    <scope>NUCLEOTIDE SEQUENCE [LARGE SCALE GENOMIC DNA]</scope>
    <source>
        <strain evidence="4 5">Y4G10-17</strain>
    </source>
</reference>
<keyword evidence="3" id="KW-0460">Magnesium</keyword>
<dbReference type="InterPro" id="IPR006439">
    <property type="entry name" value="HAD-SF_hydro_IA"/>
</dbReference>
<dbReference type="SFLD" id="SFLDG01129">
    <property type="entry name" value="C1.5:_HAD__Beta-PGM__Phosphata"/>
    <property type="match status" value="1"/>
</dbReference>
<evidence type="ECO:0000313" key="5">
    <source>
        <dbReference type="Proteomes" id="UP000287823"/>
    </source>
</evidence>
<dbReference type="InterPro" id="IPR051400">
    <property type="entry name" value="HAD-like_hydrolase"/>
</dbReference>
<dbReference type="RefSeq" id="WP_126799125.1">
    <property type="nucleotide sequence ID" value="NZ_PIPO01000004.1"/>
</dbReference>
<dbReference type="Gene3D" id="1.20.120.1600">
    <property type="match status" value="1"/>
</dbReference>
<dbReference type="SFLD" id="SFLDS00003">
    <property type="entry name" value="Haloacid_Dehalogenase"/>
    <property type="match status" value="1"/>
</dbReference>
<dbReference type="PRINTS" id="PR00413">
    <property type="entry name" value="HADHALOGNASE"/>
</dbReference>
<dbReference type="InterPro" id="IPR023214">
    <property type="entry name" value="HAD_sf"/>
</dbReference>
<keyword evidence="5" id="KW-1185">Reference proteome</keyword>
<dbReference type="SUPFAM" id="SSF56784">
    <property type="entry name" value="HAD-like"/>
    <property type="match status" value="1"/>
</dbReference>
<comment type="cofactor">
    <cofactor evidence="1">
        <name>Mg(2+)</name>
        <dbReference type="ChEBI" id="CHEBI:18420"/>
    </cofactor>
</comment>
<evidence type="ECO:0000256" key="2">
    <source>
        <dbReference type="ARBA" id="ARBA00022801"/>
    </source>
</evidence>
<dbReference type="PANTHER" id="PTHR46470">
    <property type="entry name" value="N-ACYLNEURAMINATE-9-PHOSPHATASE"/>
    <property type="match status" value="1"/>
</dbReference>
<keyword evidence="2" id="KW-0378">Hydrolase</keyword>
<organism evidence="4 5">
    <name type="scientific">Aliidiomarina soli</name>
    <dbReference type="NCBI Taxonomy" id="1928574"/>
    <lineage>
        <taxon>Bacteria</taxon>
        <taxon>Pseudomonadati</taxon>
        <taxon>Pseudomonadota</taxon>
        <taxon>Gammaproteobacteria</taxon>
        <taxon>Alteromonadales</taxon>
        <taxon>Idiomarinaceae</taxon>
        <taxon>Aliidiomarina</taxon>
    </lineage>
</organism>
<gene>
    <name evidence="4" type="ORF">CWE14_09285</name>
</gene>
<dbReference type="PANTHER" id="PTHR46470:SF4">
    <property type="entry name" value="5-AMINO-6-(5-PHOSPHO-D-RIBITYLAMINO)URACIL PHOSPHATASE YIGB"/>
    <property type="match status" value="1"/>
</dbReference>
<dbReference type="InterPro" id="IPR036412">
    <property type="entry name" value="HAD-like_sf"/>
</dbReference>
<accession>A0A432WEZ8</accession>
<evidence type="ECO:0000313" key="4">
    <source>
        <dbReference type="EMBL" id="RUO32335.1"/>
    </source>
</evidence>
<proteinExistence type="predicted"/>
<sequence>MIQFHRRLRPVKVISFDLDDTLYDNLPVMQQAEQALLEYLHQQFPQTAAFGLQDWRALRDKLAAADAMLATNMTALRQATLRHGLEQHGLAADLATRGAEDAMLHFLQHRNQVDVADDVHHLLDALAARFPLLAISNGNADISKIGIGEYFTQAWQPSEHLRGKPTTDMFRAAQQKLGFNPAELLHIGDHPVSDVQGAARFGAQTVWLNQSGRFDPRLTWLPTVTIAHLPLLSDFL</sequence>
<dbReference type="GO" id="GO:0009231">
    <property type="term" value="P:riboflavin biosynthetic process"/>
    <property type="evidence" value="ECO:0007669"/>
    <property type="project" value="TreeGrafter"/>
</dbReference>
<evidence type="ECO:0000256" key="1">
    <source>
        <dbReference type="ARBA" id="ARBA00001946"/>
    </source>
</evidence>
<dbReference type="NCBIfam" id="TIGR01509">
    <property type="entry name" value="HAD-SF-IA-v3"/>
    <property type="match status" value="1"/>
</dbReference>
<protein>
    <submittedName>
        <fullName evidence="4">Phosphoesterase</fullName>
    </submittedName>
</protein>
<dbReference type="AlphaFoldDB" id="A0A432WEZ8"/>
<dbReference type="Proteomes" id="UP000287823">
    <property type="component" value="Unassembled WGS sequence"/>
</dbReference>
<dbReference type="Gene3D" id="3.40.50.1000">
    <property type="entry name" value="HAD superfamily/HAD-like"/>
    <property type="match status" value="1"/>
</dbReference>
<dbReference type="EMBL" id="PIPO01000004">
    <property type="protein sequence ID" value="RUO32335.1"/>
    <property type="molecule type" value="Genomic_DNA"/>
</dbReference>
<dbReference type="GO" id="GO:0016787">
    <property type="term" value="F:hydrolase activity"/>
    <property type="evidence" value="ECO:0007669"/>
    <property type="project" value="UniProtKB-KW"/>
</dbReference>
<comment type="caution">
    <text evidence="4">The sequence shown here is derived from an EMBL/GenBank/DDBJ whole genome shotgun (WGS) entry which is preliminary data.</text>
</comment>
<dbReference type="NCBIfam" id="TIGR01549">
    <property type="entry name" value="HAD-SF-IA-v1"/>
    <property type="match status" value="1"/>
</dbReference>
<evidence type="ECO:0000256" key="3">
    <source>
        <dbReference type="ARBA" id="ARBA00022842"/>
    </source>
</evidence>
<dbReference type="Pfam" id="PF00702">
    <property type="entry name" value="Hydrolase"/>
    <property type="match status" value="1"/>
</dbReference>
<name>A0A432WEZ8_9GAMM</name>